<name>C6WYQ7_METML</name>
<feature type="region of interest" description="Disordered" evidence="1">
    <location>
        <begin position="1"/>
        <end position="40"/>
    </location>
</feature>
<sequence>MAKGQLHKNKEAKKPKQSKKPIVMPGPTIVMPSKPSMPKK</sequence>
<gene>
    <name evidence="2" type="ordered locus">Mmol_0122</name>
</gene>
<dbReference type="EMBL" id="CP001672">
    <property type="protein sequence ID" value="ACT47032.1"/>
    <property type="molecule type" value="Genomic_DNA"/>
</dbReference>
<dbReference type="RefSeq" id="WP_012777489.1">
    <property type="nucleotide sequence ID" value="NC_012968.1"/>
</dbReference>
<evidence type="ECO:0000256" key="1">
    <source>
        <dbReference type="SAM" id="MobiDB-lite"/>
    </source>
</evidence>
<accession>C6WYQ7</accession>
<reference evidence="2 3" key="2">
    <citation type="journal article" date="2011" name="J. Bacteriol.">
        <title>Genomes of three methylotrophs from a single niche uncover genetic and metabolic divergence of Methylophilaceae.</title>
        <authorList>
            <person name="Lapidus A."/>
            <person name="Clum A."/>
            <person name="Labutti K."/>
            <person name="Kaluzhnaya M.G."/>
            <person name="Lim S."/>
            <person name="Beck D.A."/>
            <person name="Glavina Del Rio T."/>
            <person name="Nolan M."/>
            <person name="Mavromatis K."/>
            <person name="Huntemann M."/>
            <person name="Lucas S."/>
            <person name="Lidstrom M.E."/>
            <person name="Ivanova N."/>
            <person name="Chistoserdova L."/>
        </authorList>
    </citation>
    <scope>NUCLEOTIDE SEQUENCE [LARGE SCALE GENOMIC DNA]</scope>
    <source>
        <strain evidence="3">JLW8 / ATCC BAA-1282 / DSM 17540</strain>
    </source>
</reference>
<organism evidence="2 3">
    <name type="scientific">Methylotenera mobilis (strain JLW8 / ATCC BAA-1282 / DSM 17540)</name>
    <dbReference type="NCBI Taxonomy" id="583345"/>
    <lineage>
        <taxon>Bacteria</taxon>
        <taxon>Pseudomonadati</taxon>
        <taxon>Pseudomonadota</taxon>
        <taxon>Betaproteobacteria</taxon>
        <taxon>Nitrosomonadales</taxon>
        <taxon>Methylophilaceae</taxon>
        <taxon>Methylotenera</taxon>
    </lineage>
</organism>
<proteinExistence type="predicted"/>
<evidence type="ECO:0000313" key="2">
    <source>
        <dbReference type="EMBL" id="ACT47032.1"/>
    </source>
</evidence>
<dbReference type="HOGENOM" id="CLU_3292298_0_0_4"/>
<evidence type="ECO:0000313" key="3">
    <source>
        <dbReference type="Proteomes" id="UP000002742"/>
    </source>
</evidence>
<dbReference type="Proteomes" id="UP000002742">
    <property type="component" value="Chromosome"/>
</dbReference>
<dbReference type="AlphaFoldDB" id="C6WYQ7"/>
<keyword evidence="3" id="KW-1185">Reference proteome</keyword>
<reference evidence="3" key="1">
    <citation type="submission" date="2009-07" db="EMBL/GenBank/DDBJ databases">
        <title>Complete sequence of Methylotenera mobilis JLW8.</title>
        <authorList>
            <consortium name="US DOE Joint Genome Institute"/>
            <person name="Lucas S."/>
            <person name="Copeland A."/>
            <person name="Lapidus A."/>
            <person name="Glavina del Rio T."/>
            <person name="Tice H."/>
            <person name="Bruce D."/>
            <person name="Goodwin L."/>
            <person name="Pitluck S."/>
            <person name="LaButti K.M."/>
            <person name="Clum A."/>
            <person name="Larimer F."/>
            <person name="Land M."/>
            <person name="Hauser L."/>
            <person name="Kyrpides N."/>
            <person name="Mikhailova N."/>
            <person name="Kayluzhnaya M."/>
            <person name="Chistoserdova L."/>
        </authorList>
    </citation>
    <scope>NUCLEOTIDE SEQUENCE [LARGE SCALE GENOMIC DNA]</scope>
    <source>
        <strain evidence="3">JLW8 / ATCC BAA-1282 / DSM 17540</strain>
    </source>
</reference>
<protein>
    <submittedName>
        <fullName evidence="2">Uncharacterized protein</fullName>
    </submittedName>
</protein>
<dbReference type="KEGG" id="mmb:Mmol_0122"/>